<name>A0A9P4R747_9PLEO</name>
<protein>
    <submittedName>
        <fullName evidence="1">Uncharacterized protein</fullName>
    </submittedName>
</protein>
<sequence>MIRRWLLYTLGWRCVGKSSPHFLISLVSSTWNETSRYSSVLIMWLQGMSTEHIKSIPLKYRKLWFATISEQHSSYFFLTDPEILNSL</sequence>
<accession>A0A9P4R747</accession>
<keyword evidence="2" id="KW-1185">Reference proteome</keyword>
<evidence type="ECO:0000313" key="2">
    <source>
        <dbReference type="Proteomes" id="UP000799444"/>
    </source>
</evidence>
<evidence type="ECO:0000313" key="1">
    <source>
        <dbReference type="EMBL" id="KAF2737944.1"/>
    </source>
</evidence>
<comment type="caution">
    <text evidence="1">The sequence shown here is derived from an EMBL/GenBank/DDBJ whole genome shotgun (WGS) entry which is preliminary data.</text>
</comment>
<reference evidence="1" key="1">
    <citation type="journal article" date="2020" name="Stud. Mycol.">
        <title>101 Dothideomycetes genomes: a test case for predicting lifestyles and emergence of pathogens.</title>
        <authorList>
            <person name="Haridas S."/>
            <person name="Albert R."/>
            <person name="Binder M."/>
            <person name="Bloem J."/>
            <person name="Labutti K."/>
            <person name="Salamov A."/>
            <person name="Andreopoulos B."/>
            <person name="Baker S."/>
            <person name="Barry K."/>
            <person name="Bills G."/>
            <person name="Bluhm B."/>
            <person name="Cannon C."/>
            <person name="Castanera R."/>
            <person name="Culley D."/>
            <person name="Daum C."/>
            <person name="Ezra D."/>
            <person name="Gonzalez J."/>
            <person name="Henrissat B."/>
            <person name="Kuo A."/>
            <person name="Liang C."/>
            <person name="Lipzen A."/>
            <person name="Lutzoni F."/>
            <person name="Magnuson J."/>
            <person name="Mondo S."/>
            <person name="Nolan M."/>
            <person name="Ohm R."/>
            <person name="Pangilinan J."/>
            <person name="Park H.-J."/>
            <person name="Ramirez L."/>
            <person name="Alfaro M."/>
            <person name="Sun H."/>
            <person name="Tritt A."/>
            <person name="Yoshinaga Y."/>
            <person name="Zwiers L.-H."/>
            <person name="Turgeon B."/>
            <person name="Goodwin S."/>
            <person name="Spatafora J."/>
            <person name="Crous P."/>
            <person name="Grigoriev I."/>
        </authorList>
    </citation>
    <scope>NUCLEOTIDE SEQUENCE</scope>
    <source>
        <strain evidence="1">CBS 125425</strain>
    </source>
</reference>
<organism evidence="1 2">
    <name type="scientific">Polyplosphaeria fusca</name>
    <dbReference type="NCBI Taxonomy" id="682080"/>
    <lineage>
        <taxon>Eukaryota</taxon>
        <taxon>Fungi</taxon>
        <taxon>Dikarya</taxon>
        <taxon>Ascomycota</taxon>
        <taxon>Pezizomycotina</taxon>
        <taxon>Dothideomycetes</taxon>
        <taxon>Pleosporomycetidae</taxon>
        <taxon>Pleosporales</taxon>
        <taxon>Tetraplosphaeriaceae</taxon>
        <taxon>Polyplosphaeria</taxon>
    </lineage>
</organism>
<dbReference type="AlphaFoldDB" id="A0A9P4R747"/>
<gene>
    <name evidence="1" type="ORF">EJ04DRAFT_509902</name>
</gene>
<dbReference type="EMBL" id="ML996112">
    <property type="protein sequence ID" value="KAF2737944.1"/>
    <property type="molecule type" value="Genomic_DNA"/>
</dbReference>
<proteinExistence type="predicted"/>
<dbReference type="Proteomes" id="UP000799444">
    <property type="component" value="Unassembled WGS sequence"/>
</dbReference>